<name>A0AAV4W5B5_9ARAC</name>
<dbReference type="EMBL" id="BPLQ01014119">
    <property type="protein sequence ID" value="GIY77394.1"/>
    <property type="molecule type" value="Genomic_DNA"/>
</dbReference>
<feature type="transmembrane region" description="Helical" evidence="1">
    <location>
        <begin position="74"/>
        <end position="90"/>
    </location>
</feature>
<gene>
    <name evidence="2" type="ORF">CDAR_480921</name>
</gene>
<sequence length="147" mass="16272">MLLNRHTSQHQSVCSEPTDVGALRQEEGRHMEDAHGCEATLVCTTSDDGTFLQTLFEESPLIPRQNKHRCGPPFLFLVMFFAFFLTGVGWPEVLRDRLLLARVEKGGVFFALSFGVDGGTFHAFPFRFGVWDVGKPTVRALSVLGGG</sequence>
<keyword evidence="3" id="KW-1185">Reference proteome</keyword>
<dbReference type="AlphaFoldDB" id="A0AAV4W5B5"/>
<keyword evidence="1" id="KW-0472">Membrane</keyword>
<dbReference type="Proteomes" id="UP001054837">
    <property type="component" value="Unassembled WGS sequence"/>
</dbReference>
<keyword evidence="1" id="KW-1133">Transmembrane helix</keyword>
<evidence type="ECO:0000256" key="1">
    <source>
        <dbReference type="SAM" id="Phobius"/>
    </source>
</evidence>
<reference evidence="2 3" key="1">
    <citation type="submission" date="2021-06" db="EMBL/GenBank/DDBJ databases">
        <title>Caerostris darwini draft genome.</title>
        <authorList>
            <person name="Kono N."/>
            <person name="Arakawa K."/>
        </authorList>
    </citation>
    <scope>NUCLEOTIDE SEQUENCE [LARGE SCALE GENOMIC DNA]</scope>
</reference>
<evidence type="ECO:0000313" key="2">
    <source>
        <dbReference type="EMBL" id="GIY77394.1"/>
    </source>
</evidence>
<evidence type="ECO:0000313" key="3">
    <source>
        <dbReference type="Proteomes" id="UP001054837"/>
    </source>
</evidence>
<proteinExistence type="predicted"/>
<comment type="caution">
    <text evidence="2">The sequence shown here is derived from an EMBL/GenBank/DDBJ whole genome shotgun (WGS) entry which is preliminary data.</text>
</comment>
<evidence type="ECO:0008006" key="4">
    <source>
        <dbReference type="Google" id="ProtNLM"/>
    </source>
</evidence>
<keyword evidence="1" id="KW-0812">Transmembrane</keyword>
<accession>A0AAV4W5B5</accession>
<organism evidence="2 3">
    <name type="scientific">Caerostris darwini</name>
    <dbReference type="NCBI Taxonomy" id="1538125"/>
    <lineage>
        <taxon>Eukaryota</taxon>
        <taxon>Metazoa</taxon>
        <taxon>Ecdysozoa</taxon>
        <taxon>Arthropoda</taxon>
        <taxon>Chelicerata</taxon>
        <taxon>Arachnida</taxon>
        <taxon>Araneae</taxon>
        <taxon>Araneomorphae</taxon>
        <taxon>Entelegynae</taxon>
        <taxon>Araneoidea</taxon>
        <taxon>Araneidae</taxon>
        <taxon>Caerostris</taxon>
    </lineage>
</organism>
<protein>
    <recommendedName>
        <fullName evidence="4">Transmembrane protein</fullName>
    </recommendedName>
</protein>